<reference evidence="2" key="1">
    <citation type="journal article" date="2021" name="J Fungi (Basel)">
        <title>Virulence traits and population genomics of the black yeast Aureobasidium melanogenum.</title>
        <authorList>
            <person name="Cernosa A."/>
            <person name="Sun X."/>
            <person name="Gostincar C."/>
            <person name="Fang C."/>
            <person name="Gunde-Cimerman N."/>
            <person name="Song Z."/>
        </authorList>
    </citation>
    <scope>NUCLEOTIDE SEQUENCE</scope>
    <source>
        <strain evidence="2">EXF-9298</strain>
    </source>
</reference>
<feature type="region of interest" description="Disordered" evidence="1">
    <location>
        <begin position="1"/>
        <end position="89"/>
    </location>
</feature>
<evidence type="ECO:0000313" key="2">
    <source>
        <dbReference type="EMBL" id="KAG9977128.1"/>
    </source>
</evidence>
<sequence>MSYAAAASKAGKDPGGTVGVVGASVSKPKTSPTPSTTKKSSPKPVSPPKKSTSSTKRPAPASTGLSSATRHSLRLEGKPPEINPSPAKTKYENENFLLVMDYFDKTREGAPIQKRFRKDKETGYRELIAYRADRDPQHFYPGMIIRAAESHYHTNLKDHVDQLDDTYRKDLDIMVHKDGPIFAKKRPMVVLWKTLMGLMCVPMESHSVGDMIDESKRWNELVSATKVGDESWPGKTSWAGKPLIFEAYEIDGGQPLHGKCFINLATPIHVSVHEEIHVKMGRFAGHQYCRLINAFMFRQHKLLESAFAEYGEEHGLENFLEAWQSQMSENMLWPAETSEEWKQMEARMSTKSPKVIDKTGKYTLN</sequence>
<dbReference type="EMBL" id="JAHFXS010001504">
    <property type="protein sequence ID" value="KAG9977128.1"/>
    <property type="molecule type" value="Genomic_DNA"/>
</dbReference>
<protein>
    <submittedName>
        <fullName evidence="2">Uncharacterized protein</fullName>
    </submittedName>
</protein>
<dbReference type="Proteomes" id="UP000729357">
    <property type="component" value="Unassembled WGS sequence"/>
</dbReference>
<name>A0A9P8FM02_AURME</name>
<organism evidence="2 3">
    <name type="scientific">Aureobasidium melanogenum</name>
    <name type="common">Aureobasidium pullulans var. melanogenum</name>
    <dbReference type="NCBI Taxonomy" id="46634"/>
    <lineage>
        <taxon>Eukaryota</taxon>
        <taxon>Fungi</taxon>
        <taxon>Dikarya</taxon>
        <taxon>Ascomycota</taxon>
        <taxon>Pezizomycotina</taxon>
        <taxon>Dothideomycetes</taxon>
        <taxon>Dothideomycetidae</taxon>
        <taxon>Dothideales</taxon>
        <taxon>Saccotheciaceae</taxon>
        <taxon>Aureobasidium</taxon>
    </lineage>
</organism>
<keyword evidence="3" id="KW-1185">Reference proteome</keyword>
<reference evidence="2" key="2">
    <citation type="submission" date="2021-08" db="EMBL/GenBank/DDBJ databases">
        <authorList>
            <person name="Gostincar C."/>
            <person name="Sun X."/>
            <person name="Song Z."/>
            <person name="Gunde-Cimerman N."/>
        </authorList>
    </citation>
    <scope>NUCLEOTIDE SEQUENCE</scope>
    <source>
        <strain evidence="2">EXF-9298</strain>
    </source>
</reference>
<feature type="non-terminal residue" evidence="2">
    <location>
        <position position="365"/>
    </location>
</feature>
<accession>A0A9P8FM02</accession>
<proteinExistence type="predicted"/>
<evidence type="ECO:0000313" key="3">
    <source>
        <dbReference type="Proteomes" id="UP000729357"/>
    </source>
</evidence>
<evidence type="ECO:0000256" key="1">
    <source>
        <dbReference type="SAM" id="MobiDB-lite"/>
    </source>
</evidence>
<comment type="caution">
    <text evidence="2">The sequence shown here is derived from an EMBL/GenBank/DDBJ whole genome shotgun (WGS) entry which is preliminary data.</text>
</comment>
<dbReference type="AlphaFoldDB" id="A0A9P8FM02"/>
<gene>
    <name evidence="2" type="ORF">KCU98_g10266</name>
</gene>
<feature type="compositionally biased region" description="Low complexity" evidence="1">
    <location>
        <begin position="20"/>
        <end position="56"/>
    </location>
</feature>